<evidence type="ECO:0000313" key="2">
    <source>
        <dbReference type="Proteomes" id="UP000271650"/>
    </source>
</evidence>
<evidence type="ECO:0000313" key="1">
    <source>
        <dbReference type="EMBL" id="XRI76119.1"/>
    </source>
</evidence>
<reference evidence="1 2" key="1">
    <citation type="journal article" date="2019" name="Int. J. Syst. Evol. Microbiol.">
        <title>Acidithiobacillus sulfuriphilus sp. nov.: an extremely acidophilic sulfur-oxidizing chemolithotroph isolated from a neutral pH environment.</title>
        <authorList>
            <person name="Falagan C."/>
            <person name="Moya-Beltran A."/>
            <person name="Castro M."/>
            <person name="Quatrini R."/>
            <person name="Johnson D.B."/>
        </authorList>
    </citation>
    <scope>NUCLEOTIDE SEQUENCE [LARGE SCALE GENOMIC DNA]</scope>
    <source>
        <strain evidence="1 2">CJ-2</strain>
    </source>
</reference>
<dbReference type="EMBL" id="CP127527">
    <property type="protein sequence ID" value="XRI76119.1"/>
    <property type="molecule type" value="Genomic_DNA"/>
</dbReference>
<protein>
    <submittedName>
        <fullName evidence="1">Uncharacterized protein</fullName>
    </submittedName>
</protein>
<proteinExistence type="predicted"/>
<keyword evidence="2" id="KW-1185">Reference proteome</keyword>
<gene>
    <name evidence="1" type="ORF">EC580_009090</name>
</gene>
<sequence length="51" mass="5669">MADATIPPVGTTPPVLPVRPGAEKPEKKPPRRKDRPPEKDTDPDHRIDDYA</sequence>
<dbReference type="Proteomes" id="UP000271650">
    <property type="component" value="Chromosome"/>
</dbReference>
<organism evidence="1 2">
    <name type="scientific">Acidithiobacillus sulfuriphilus</name>
    <dbReference type="NCBI Taxonomy" id="1867749"/>
    <lineage>
        <taxon>Bacteria</taxon>
        <taxon>Pseudomonadati</taxon>
        <taxon>Pseudomonadota</taxon>
        <taxon>Acidithiobacillia</taxon>
        <taxon>Acidithiobacillales</taxon>
        <taxon>Acidithiobacillaceae</taxon>
        <taxon>Acidithiobacillus</taxon>
    </lineage>
</organism>
<name>A0ACD5HK52_9PROT</name>
<accession>A0ACD5HK52</accession>